<evidence type="ECO:0000259" key="1">
    <source>
        <dbReference type="Pfam" id="PF01738"/>
    </source>
</evidence>
<evidence type="ECO:0000313" key="3">
    <source>
        <dbReference type="Proteomes" id="UP000198921"/>
    </source>
</evidence>
<feature type="domain" description="Dienelactone hydrolase" evidence="1">
    <location>
        <begin position="4"/>
        <end position="190"/>
    </location>
</feature>
<dbReference type="EMBL" id="FNOT01000006">
    <property type="protein sequence ID" value="SDY33051.1"/>
    <property type="molecule type" value="Genomic_DNA"/>
</dbReference>
<dbReference type="PANTHER" id="PTHR46623:SF6">
    <property type="entry name" value="ALPHA_BETA-HYDROLASES SUPERFAMILY PROTEIN"/>
    <property type="match status" value="1"/>
</dbReference>
<dbReference type="GO" id="GO:0016787">
    <property type="term" value="F:hydrolase activity"/>
    <property type="evidence" value="ECO:0007669"/>
    <property type="project" value="UniProtKB-KW"/>
</dbReference>
<dbReference type="OrthoDB" id="2834584at2"/>
<proteinExistence type="predicted"/>
<evidence type="ECO:0000313" key="2">
    <source>
        <dbReference type="EMBL" id="SDY33051.1"/>
    </source>
</evidence>
<dbReference type="SUPFAM" id="SSF53474">
    <property type="entry name" value="alpha/beta-Hydrolases"/>
    <property type="match status" value="1"/>
</dbReference>
<dbReference type="InterPro" id="IPR002925">
    <property type="entry name" value="Dienelactn_hydro"/>
</dbReference>
<sequence>MASIALFHSVLGVRPGVTDAADRLRTADHDVLVVDQYDGRVFDDYEEAGAHVDWVGFPALMQAAVDAVAGLPDGMVVAGFSNGAGMAEYVATQRACGGALLVAGALPLAVLGVEAWPAGVPVQVHHAEDDPKHSAEWLDAFVSDVRRVGGAVEVFSYPGSGHLFSDPSLPAEYDAEAAELLWQRALTFLDVIGEASSPLEREH</sequence>
<organism evidence="2 3">
    <name type="scientific">Geodermatophilus africanus</name>
    <dbReference type="NCBI Taxonomy" id="1137993"/>
    <lineage>
        <taxon>Bacteria</taxon>
        <taxon>Bacillati</taxon>
        <taxon>Actinomycetota</taxon>
        <taxon>Actinomycetes</taxon>
        <taxon>Geodermatophilales</taxon>
        <taxon>Geodermatophilaceae</taxon>
        <taxon>Geodermatophilus</taxon>
    </lineage>
</organism>
<dbReference type="RefSeq" id="WP_091156559.1">
    <property type="nucleotide sequence ID" value="NZ_FNOT01000006.1"/>
</dbReference>
<keyword evidence="3" id="KW-1185">Reference proteome</keyword>
<dbReference type="InterPro" id="IPR029058">
    <property type="entry name" value="AB_hydrolase_fold"/>
</dbReference>
<dbReference type="InterPro" id="IPR051049">
    <property type="entry name" value="Dienelactone_hydrolase-like"/>
</dbReference>
<accession>A0A1H3IZB6</accession>
<dbReference type="STRING" id="1137993.SAMN05660209_02583"/>
<keyword evidence="2" id="KW-0378">Hydrolase</keyword>
<dbReference type="Gene3D" id="3.40.50.1820">
    <property type="entry name" value="alpha/beta hydrolase"/>
    <property type="match status" value="1"/>
</dbReference>
<dbReference type="PANTHER" id="PTHR46623">
    <property type="entry name" value="CARBOXYMETHYLENEBUTENOLIDASE-RELATED"/>
    <property type="match status" value="1"/>
</dbReference>
<reference evidence="3" key="1">
    <citation type="submission" date="2016-10" db="EMBL/GenBank/DDBJ databases">
        <authorList>
            <person name="Varghese N."/>
            <person name="Submissions S."/>
        </authorList>
    </citation>
    <scope>NUCLEOTIDE SEQUENCE [LARGE SCALE GENOMIC DNA]</scope>
    <source>
        <strain evidence="3">DSM 45422</strain>
    </source>
</reference>
<dbReference type="AlphaFoldDB" id="A0A1H3IZB6"/>
<gene>
    <name evidence="2" type="ORF">SAMN05660209_02583</name>
</gene>
<protein>
    <submittedName>
        <fullName evidence="2">Dienelactone hydrolase</fullName>
    </submittedName>
</protein>
<name>A0A1H3IZB6_9ACTN</name>
<dbReference type="Pfam" id="PF01738">
    <property type="entry name" value="DLH"/>
    <property type="match status" value="1"/>
</dbReference>
<dbReference type="Proteomes" id="UP000198921">
    <property type="component" value="Unassembled WGS sequence"/>
</dbReference>